<dbReference type="InterPro" id="IPR017946">
    <property type="entry name" value="PLC-like_Pdiesterase_TIM-brl"/>
</dbReference>
<name>A0A8J4XXP0_CHIOP</name>
<protein>
    <submittedName>
        <fullName evidence="2">PI-PLC X domain-containing protein 3</fullName>
    </submittedName>
</protein>
<comment type="caution">
    <text evidence="2">The sequence shown here is derived from an EMBL/GenBank/DDBJ whole genome shotgun (WGS) entry which is preliminary data.</text>
</comment>
<feature type="domain" description="Phosphatidylinositol-specific phospholipase C X" evidence="1">
    <location>
        <begin position="410"/>
        <end position="568"/>
    </location>
</feature>
<dbReference type="PROSITE" id="PS50007">
    <property type="entry name" value="PIPLC_X_DOMAIN"/>
    <property type="match status" value="1"/>
</dbReference>
<evidence type="ECO:0000259" key="1">
    <source>
        <dbReference type="SMART" id="SM00148"/>
    </source>
</evidence>
<dbReference type="GO" id="GO:0006629">
    <property type="term" value="P:lipid metabolic process"/>
    <property type="evidence" value="ECO:0007669"/>
    <property type="project" value="InterPro"/>
</dbReference>
<gene>
    <name evidence="2" type="primary">Plcxd3_0</name>
    <name evidence="2" type="ORF">GWK47_021263</name>
</gene>
<dbReference type="GO" id="GO:0008081">
    <property type="term" value="F:phosphoric diester hydrolase activity"/>
    <property type="evidence" value="ECO:0007669"/>
    <property type="project" value="InterPro"/>
</dbReference>
<dbReference type="InterPro" id="IPR051057">
    <property type="entry name" value="PI-PLC_domain"/>
</dbReference>
<accession>A0A8J4XXP0</accession>
<organism evidence="2 3">
    <name type="scientific">Chionoecetes opilio</name>
    <name type="common">Atlantic snow crab</name>
    <name type="synonym">Cancer opilio</name>
    <dbReference type="NCBI Taxonomy" id="41210"/>
    <lineage>
        <taxon>Eukaryota</taxon>
        <taxon>Metazoa</taxon>
        <taxon>Ecdysozoa</taxon>
        <taxon>Arthropoda</taxon>
        <taxon>Crustacea</taxon>
        <taxon>Multicrustacea</taxon>
        <taxon>Malacostraca</taxon>
        <taxon>Eumalacostraca</taxon>
        <taxon>Eucarida</taxon>
        <taxon>Decapoda</taxon>
        <taxon>Pleocyemata</taxon>
        <taxon>Brachyura</taxon>
        <taxon>Eubrachyura</taxon>
        <taxon>Majoidea</taxon>
        <taxon>Majidae</taxon>
        <taxon>Chionoecetes</taxon>
    </lineage>
</organism>
<dbReference type="PANTHER" id="PTHR13593:SF113">
    <property type="entry name" value="SI:DKEY-266F7.9"/>
    <property type="match status" value="1"/>
</dbReference>
<reference evidence="2" key="1">
    <citation type="submission" date="2020-07" db="EMBL/GenBank/DDBJ databases">
        <title>The High-quality genome of the commercially important snow crab, Chionoecetes opilio.</title>
        <authorList>
            <person name="Jeong J.-H."/>
            <person name="Ryu S."/>
        </authorList>
    </citation>
    <scope>NUCLEOTIDE SEQUENCE</scope>
    <source>
        <strain evidence="2">MADBK_172401_WGS</strain>
        <tissue evidence="2">Digestive gland</tissue>
    </source>
</reference>
<dbReference type="AlphaFoldDB" id="A0A8J4XXP0"/>
<dbReference type="SMART" id="SM00148">
    <property type="entry name" value="PLCXc"/>
    <property type="match status" value="1"/>
</dbReference>
<dbReference type="OrthoDB" id="1046782at2759"/>
<dbReference type="Proteomes" id="UP000770661">
    <property type="component" value="Unassembled WGS sequence"/>
</dbReference>
<dbReference type="SUPFAM" id="SSF51695">
    <property type="entry name" value="PLC-like phosphodiesterases"/>
    <property type="match status" value="1"/>
</dbReference>
<dbReference type="InterPro" id="IPR000909">
    <property type="entry name" value="PLipase_C_PInositol-sp_X_dom"/>
</dbReference>
<evidence type="ECO:0000313" key="3">
    <source>
        <dbReference type="Proteomes" id="UP000770661"/>
    </source>
</evidence>
<evidence type="ECO:0000313" key="2">
    <source>
        <dbReference type="EMBL" id="KAG0711125.1"/>
    </source>
</evidence>
<keyword evidence="3" id="KW-1185">Reference proteome</keyword>
<proteinExistence type="predicted"/>
<dbReference type="PANTHER" id="PTHR13593">
    <property type="match status" value="1"/>
</dbReference>
<dbReference type="EMBL" id="JACEEZ010023598">
    <property type="protein sequence ID" value="KAG0711125.1"/>
    <property type="molecule type" value="Genomic_DNA"/>
</dbReference>
<dbReference type="Gene3D" id="3.20.20.190">
    <property type="entry name" value="Phosphatidylinositol (PI) phosphodiesterase"/>
    <property type="match status" value="1"/>
</dbReference>
<sequence length="618" mass="67620">MGDAAFEEKASTEHLRQREDLKWLANHGSLAEKREGEPLFIRVADTLCHQAIEESGKDLAGPLVSGSKTLTSASGPQEVRRCDTTQQGCFPFLRGVCKERSKKTQMNGSPHPKTPSAGVLAIENISSDVAMRMSGEGRINTTSSISTRSVSKSNEVRQVDFAFTRTSRDHHDKAVGDFTSITFELEDLSDAEESNEIFKNTLSLPNSQEADFKFQVLRPFTSATKGNPLSVTPPSLGRHLAPLGKQVTFDGGTLTDLSHNPESWMSLLPTPLQRLPLNHLYIPALTCGVRGVVSVVWCPWCGVRGVVSVVWCRGVVSVVWCPWCGIRGVVSVVWCPWCGVCGVVSVVWCPWCGVRGVVSVVWCPWCGVRGVVSVVWCPWCGVRGVVSVVWYPWCGVRGVVSVVCLAPSTGSHDSFSYSLNPEGAVAPDAPPAVRGLVGAVPCLARPALLRWSVTQRATVTQQLRHGVRYFDIRVAAEGSKFYFVHGLFGADLQPLLSEVRLFLAQHPGEVVLLDFQHFHGLDKEEHAALIALVRSTFATTLCPVFAHPETLNLHLLAQLKYQVLVFYRDAAGREAGPWLWSGEALPNPWPAAVTVSAMLDFLHTRLAARDSNTFFVTQ</sequence>